<feature type="transmembrane region" description="Helical" evidence="1">
    <location>
        <begin position="12"/>
        <end position="29"/>
    </location>
</feature>
<dbReference type="EMBL" id="LR798335">
    <property type="protein sequence ID" value="CAB5224467.1"/>
    <property type="molecule type" value="Genomic_DNA"/>
</dbReference>
<proteinExistence type="predicted"/>
<gene>
    <name evidence="2" type="ORF">UFOVP393_91</name>
</gene>
<keyword evidence="1" id="KW-0472">Membrane</keyword>
<sequence>MSTIGIFAGRGDVLVAMAFAIVIGAWAGWQAHRLIAWVKSKTKKSKP</sequence>
<name>A0A6J7X223_9CAUD</name>
<protein>
    <submittedName>
        <fullName evidence="2">Uncharacterized protein</fullName>
    </submittedName>
</protein>
<reference evidence="2" key="1">
    <citation type="submission" date="2020-05" db="EMBL/GenBank/DDBJ databases">
        <authorList>
            <person name="Chiriac C."/>
            <person name="Salcher M."/>
            <person name="Ghai R."/>
            <person name="Kavagutti S V."/>
        </authorList>
    </citation>
    <scope>NUCLEOTIDE SEQUENCE</scope>
</reference>
<organism evidence="2">
    <name type="scientific">uncultured Caudovirales phage</name>
    <dbReference type="NCBI Taxonomy" id="2100421"/>
    <lineage>
        <taxon>Viruses</taxon>
        <taxon>Duplodnaviria</taxon>
        <taxon>Heunggongvirae</taxon>
        <taxon>Uroviricota</taxon>
        <taxon>Caudoviricetes</taxon>
        <taxon>Peduoviridae</taxon>
        <taxon>Maltschvirus</taxon>
        <taxon>Maltschvirus maltsch</taxon>
    </lineage>
</organism>
<keyword evidence="1" id="KW-0812">Transmembrane</keyword>
<evidence type="ECO:0000256" key="1">
    <source>
        <dbReference type="SAM" id="Phobius"/>
    </source>
</evidence>
<keyword evidence="1" id="KW-1133">Transmembrane helix</keyword>
<accession>A0A6J7X223</accession>
<evidence type="ECO:0000313" key="2">
    <source>
        <dbReference type="EMBL" id="CAB5224467.1"/>
    </source>
</evidence>